<feature type="region of interest" description="Disordered" evidence="1">
    <location>
        <begin position="32"/>
        <end position="76"/>
    </location>
</feature>
<dbReference type="EMBL" id="JBBBZM010000018">
    <property type="protein sequence ID" value="KAL0638793.1"/>
    <property type="molecule type" value="Genomic_DNA"/>
</dbReference>
<organism evidence="4 5">
    <name type="scientific">Discina gigas</name>
    <dbReference type="NCBI Taxonomy" id="1032678"/>
    <lineage>
        <taxon>Eukaryota</taxon>
        <taxon>Fungi</taxon>
        <taxon>Dikarya</taxon>
        <taxon>Ascomycota</taxon>
        <taxon>Pezizomycotina</taxon>
        <taxon>Pezizomycetes</taxon>
        <taxon>Pezizales</taxon>
        <taxon>Discinaceae</taxon>
        <taxon>Discina</taxon>
    </lineage>
</organism>
<evidence type="ECO:0000256" key="1">
    <source>
        <dbReference type="SAM" id="MobiDB-lite"/>
    </source>
</evidence>
<feature type="compositionally biased region" description="Low complexity" evidence="1">
    <location>
        <begin position="50"/>
        <end position="66"/>
    </location>
</feature>
<sequence>MFSRRTLIAICVAVMFSPLGAVLAQESTPSATVDITTTPSSTEVPTATLTPVSESEPVSTTVSVTEPTPPPTDPTDSLGYYLTIPGQTYKNASTDTETTTEESDAGAAGTSDTFINIPLGAQVAIISVVVIAGIAGLVFGWFWYQRRRRQWEIQGRRRSLVPRISRSVNGFSMSRPVYIRDSMAATPIIAVPSTAHRASSGASSVASFNPTDLEKGNERSEFENETKPAGWKTMFSGK</sequence>
<keyword evidence="3" id="KW-0732">Signal</keyword>
<accession>A0ABR3GSF8</accession>
<keyword evidence="2" id="KW-0472">Membrane</keyword>
<evidence type="ECO:0000256" key="2">
    <source>
        <dbReference type="SAM" id="Phobius"/>
    </source>
</evidence>
<dbReference type="Proteomes" id="UP001447188">
    <property type="component" value="Unassembled WGS sequence"/>
</dbReference>
<evidence type="ECO:0000313" key="5">
    <source>
        <dbReference type="Proteomes" id="UP001447188"/>
    </source>
</evidence>
<keyword evidence="2" id="KW-1133">Transmembrane helix</keyword>
<name>A0ABR3GSF8_9PEZI</name>
<proteinExistence type="predicted"/>
<evidence type="ECO:0000313" key="4">
    <source>
        <dbReference type="EMBL" id="KAL0638793.1"/>
    </source>
</evidence>
<feature type="compositionally biased region" description="Polar residues" evidence="1">
    <location>
        <begin position="32"/>
        <end position="49"/>
    </location>
</feature>
<feature type="region of interest" description="Disordered" evidence="1">
    <location>
        <begin position="91"/>
        <end position="111"/>
    </location>
</feature>
<reference evidence="4 5" key="1">
    <citation type="submission" date="2024-02" db="EMBL/GenBank/DDBJ databases">
        <title>Discinaceae phylogenomics.</title>
        <authorList>
            <person name="Dirks A.C."/>
            <person name="James T.Y."/>
        </authorList>
    </citation>
    <scope>NUCLEOTIDE SEQUENCE [LARGE SCALE GENOMIC DNA]</scope>
    <source>
        <strain evidence="4 5">ACD0624</strain>
    </source>
</reference>
<protein>
    <submittedName>
        <fullName evidence="4">Uncharacterized protein</fullName>
    </submittedName>
</protein>
<comment type="caution">
    <text evidence="4">The sequence shown here is derived from an EMBL/GenBank/DDBJ whole genome shotgun (WGS) entry which is preliminary data.</text>
</comment>
<feature type="region of interest" description="Disordered" evidence="1">
    <location>
        <begin position="201"/>
        <end position="238"/>
    </location>
</feature>
<keyword evidence="2" id="KW-0812">Transmembrane</keyword>
<evidence type="ECO:0000256" key="3">
    <source>
        <dbReference type="SAM" id="SignalP"/>
    </source>
</evidence>
<feature type="transmembrane region" description="Helical" evidence="2">
    <location>
        <begin position="123"/>
        <end position="144"/>
    </location>
</feature>
<gene>
    <name evidence="4" type="ORF">Q9L58_002219</name>
</gene>
<feature type="compositionally biased region" description="Basic and acidic residues" evidence="1">
    <location>
        <begin position="212"/>
        <end position="226"/>
    </location>
</feature>
<feature type="signal peptide" evidence="3">
    <location>
        <begin position="1"/>
        <end position="24"/>
    </location>
</feature>
<feature type="chain" id="PRO_5045286783" evidence="3">
    <location>
        <begin position="25"/>
        <end position="238"/>
    </location>
</feature>
<feature type="compositionally biased region" description="Polar residues" evidence="1">
    <location>
        <begin position="201"/>
        <end position="210"/>
    </location>
</feature>
<keyword evidence="5" id="KW-1185">Reference proteome</keyword>